<evidence type="ECO:0000313" key="3">
    <source>
        <dbReference type="Proteomes" id="UP001596004"/>
    </source>
</evidence>
<comment type="caution">
    <text evidence="2">The sequence shown here is derived from an EMBL/GenBank/DDBJ whole genome shotgun (WGS) entry which is preliminary data.</text>
</comment>
<evidence type="ECO:0000259" key="1">
    <source>
        <dbReference type="Pfam" id="PF12770"/>
    </source>
</evidence>
<protein>
    <submittedName>
        <fullName evidence="2">CHAT domain-containing protein</fullName>
    </submittedName>
</protein>
<proteinExistence type="predicted"/>
<dbReference type="InterPro" id="IPR011990">
    <property type="entry name" value="TPR-like_helical_dom_sf"/>
</dbReference>
<gene>
    <name evidence="2" type="ORF">ACFO60_06070</name>
</gene>
<dbReference type="InterPro" id="IPR024983">
    <property type="entry name" value="CHAT_dom"/>
</dbReference>
<sequence>MTGLEVEHLGGRRVRIALDGAAVPVEFDDPFTAEAAETLRWLLEDCPDLPFGPERQRWKDALNTVEEMGEALWNALTPTEDSQAVMRTLAERHSDITRVRVISDDPRFLGIPWELIRLPGTGDYPLVLVREFTRCRRTRDGAHAATVPRQAESLRILLVSPRPYGNQDVRPRTVRGPILEAAARSQGVVRVDLLRPPTLRRFKEVMASSSEYDIVHFDGHGFFEEGATGISSGVLFEREDGGPDRVLSTEFAGAVPAGTVPMIVLNACRSAKAAPGTTVGSVAMALLDRGVPAVLGMTHNVGASQVSSFSRAFYDAMAEGRSVAVAASIARRVLLREADGEEGDDRDKEEKARVRRPFHALPVLYSVDTWTPAFPHVIPDAPATVLEGDDGEDLRALMYRDDELTTLDRLLMEPDPVVVHGVVGGGKTRFLHTYRRYNELINAFDEIRPIWSEDLARDPSLPLRAAQAARARPERSVLHVWDGVDGASFAKVEEAARMLPGGHRVLIATRHDAFTSRHRSHALGDMGTEVTGWLIGRMLQDRPEIRRPDPYIAGLPSWLPRASGWHAASVRAMGRALEGRAIDEVCWSMEIGFPAGEDDPLLDPEVVRCLEGAQGAGEVERRRLELIPFIGLCGHTALPGLLGLVTDRGLQRDPFAELMGIRVPRAEWEQVLLLAETMGLIQRFHKSPALGFSVPPAVSFALRGALARRFSRDELGSLRLAVAEATYGMMVTIVPEPEKADTNGYAWRRQRNFFMDMLESSVWVALLNALDLGEYEVAAKIAAEYAREPPGSFGWWRAWGMLDDLCDYTRPAHGGRVEAAAFFGAADDILSWAAAQRRDWPTAKTHLERLIGPPPTAYTEPRLLPLLLRGARVMLHTDGVAEARRLLTLAVDRARAQGTPGAVAECRSTWQQLVDDMALAPTEAGRLAAEVGLPPPNADEERPVTYSQMSRAELLTELREAELQDSPARIVGLRRYLGERARNAGDLDEARGWLRSALALGMRNPLVGEVAWTAHELSMVEEQDDNLDDAAHWCLFAIERARERGAGRTEADAHHELGIIEMKRERHAEAAAAFEVALRYYRRNHMPDYADDTEFLMAVIDVQRGEREEGVRACRRLVERFDRAGSHAMLVRACLFISEDALGHDENEIAAEYLGRARRAMEHVDAPDREDMREAVSAMEQEL</sequence>
<feature type="domain" description="CHAT" evidence="1">
    <location>
        <begin position="67"/>
        <end position="338"/>
    </location>
</feature>
<evidence type="ECO:0000313" key="2">
    <source>
        <dbReference type="EMBL" id="MFC4530320.1"/>
    </source>
</evidence>
<dbReference type="SUPFAM" id="SSF48452">
    <property type="entry name" value="TPR-like"/>
    <property type="match status" value="1"/>
</dbReference>
<dbReference type="RefSeq" id="WP_380838025.1">
    <property type="nucleotide sequence ID" value="NZ_JBHSFP010000002.1"/>
</dbReference>
<accession>A0ABV9CBW4</accession>
<reference evidence="3" key="1">
    <citation type="journal article" date="2019" name="Int. J. Syst. Evol. Microbiol.">
        <title>The Global Catalogue of Microorganisms (GCM) 10K type strain sequencing project: providing services to taxonomists for standard genome sequencing and annotation.</title>
        <authorList>
            <consortium name="The Broad Institute Genomics Platform"/>
            <consortium name="The Broad Institute Genome Sequencing Center for Infectious Disease"/>
            <person name="Wu L."/>
            <person name="Ma J."/>
        </authorList>
    </citation>
    <scope>NUCLEOTIDE SEQUENCE [LARGE SCALE GENOMIC DNA]</scope>
    <source>
        <strain evidence="3">CGMCC 4.7132</strain>
    </source>
</reference>
<name>A0ABV9CBW4_9ACTN</name>
<dbReference type="Proteomes" id="UP001596004">
    <property type="component" value="Unassembled WGS sequence"/>
</dbReference>
<dbReference type="Pfam" id="PF12770">
    <property type="entry name" value="CHAT"/>
    <property type="match status" value="1"/>
</dbReference>
<dbReference type="Gene3D" id="1.25.40.10">
    <property type="entry name" value="Tetratricopeptide repeat domain"/>
    <property type="match status" value="1"/>
</dbReference>
<dbReference type="EMBL" id="JBHSFP010000002">
    <property type="protein sequence ID" value="MFC4530320.1"/>
    <property type="molecule type" value="Genomic_DNA"/>
</dbReference>
<organism evidence="2 3">
    <name type="scientific">Sphaerisporangium dianthi</name>
    <dbReference type="NCBI Taxonomy" id="1436120"/>
    <lineage>
        <taxon>Bacteria</taxon>
        <taxon>Bacillati</taxon>
        <taxon>Actinomycetota</taxon>
        <taxon>Actinomycetes</taxon>
        <taxon>Streptosporangiales</taxon>
        <taxon>Streptosporangiaceae</taxon>
        <taxon>Sphaerisporangium</taxon>
    </lineage>
</organism>
<keyword evidence="3" id="KW-1185">Reference proteome</keyword>